<evidence type="ECO:0000256" key="4">
    <source>
        <dbReference type="ARBA" id="ARBA00022801"/>
    </source>
</evidence>
<dbReference type="SUPFAM" id="SSF56784">
    <property type="entry name" value="HAD-like"/>
    <property type="match status" value="1"/>
</dbReference>
<dbReference type="InterPro" id="IPR016965">
    <property type="entry name" value="Pase_PHOSPHO-typ"/>
</dbReference>
<evidence type="ECO:0000256" key="6">
    <source>
        <dbReference type="PIRSR" id="PIRSR031051-1"/>
    </source>
</evidence>
<feature type="binding site" evidence="7">
    <location>
        <position position="14"/>
    </location>
    <ligand>
        <name>Mg(2+)</name>
        <dbReference type="ChEBI" id="CHEBI:18420"/>
    </ligand>
</feature>
<dbReference type="PANTHER" id="PTHR20889:SF12">
    <property type="entry name" value="LP01149P"/>
    <property type="match status" value="1"/>
</dbReference>
<accession>A0AAE1G9X9</accession>
<dbReference type="Pfam" id="PF06888">
    <property type="entry name" value="Put_Phosphatase"/>
    <property type="match status" value="1"/>
</dbReference>
<dbReference type="EMBL" id="JAWQEG010000530">
    <property type="protein sequence ID" value="KAK3888795.1"/>
    <property type="molecule type" value="Genomic_DNA"/>
</dbReference>
<evidence type="ECO:0000256" key="1">
    <source>
        <dbReference type="ARBA" id="ARBA00001946"/>
    </source>
</evidence>
<evidence type="ECO:0000256" key="3">
    <source>
        <dbReference type="ARBA" id="ARBA00022723"/>
    </source>
</evidence>
<dbReference type="NCBIfam" id="TIGR01488">
    <property type="entry name" value="HAD-SF-IB"/>
    <property type="match status" value="1"/>
</dbReference>
<keyword evidence="9" id="KW-1185">Reference proteome</keyword>
<comment type="similarity">
    <text evidence="2">Belongs to the HAD-like hydrolase superfamily. PHOSPHO family.</text>
</comment>
<dbReference type="GO" id="GO:0016791">
    <property type="term" value="F:phosphatase activity"/>
    <property type="evidence" value="ECO:0007669"/>
    <property type="project" value="InterPro"/>
</dbReference>
<reference evidence="8" key="1">
    <citation type="submission" date="2023-10" db="EMBL/GenBank/DDBJ databases">
        <title>Genome assemblies of two species of porcelain crab, Petrolisthes cinctipes and Petrolisthes manimaculis (Anomura: Porcellanidae).</title>
        <authorList>
            <person name="Angst P."/>
        </authorList>
    </citation>
    <scope>NUCLEOTIDE SEQUENCE</scope>
    <source>
        <strain evidence="8">PB745_01</strain>
        <tissue evidence="8">Gill</tissue>
    </source>
</reference>
<organism evidence="8 9">
    <name type="scientific">Petrolisthes cinctipes</name>
    <name type="common">Flat porcelain crab</name>
    <dbReference type="NCBI Taxonomy" id="88211"/>
    <lineage>
        <taxon>Eukaryota</taxon>
        <taxon>Metazoa</taxon>
        <taxon>Ecdysozoa</taxon>
        <taxon>Arthropoda</taxon>
        <taxon>Crustacea</taxon>
        <taxon>Multicrustacea</taxon>
        <taxon>Malacostraca</taxon>
        <taxon>Eumalacostraca</taxon>
        <taxon>Eucarida</taxon>
        <taxon>Decapoda</taxon>
        <taxon>Pleocyemata</taxon>
        <taxon>Anomura</taxon>
        <taxon>Galatheoidea</taxon>
        <taxon>Porcellanidae</taxon>
        <taxon>Petrolisthes</taxon>
    </lineage>
</organism>
<dbReference type="AlphaFoldDB" id="A0AAE1G9X9"/>
<feature type="active site" description="Proton donor" evidence="6">
    <location>
        <position position="16"/>
    </location>
</feature>
<sequence length="266" mass="30693">MDAKMKRKILVAFDFDKTFVDADSSEMIIQLTQFKSIPGILKRLLSSEGWEKRRVLFSLLHVFGITPNDILNHLSTIQLVPGIRDLLYGLPREDTEIIIVSDGYSLAIDVVLKKEGLQDVISKVFTNHTEFDKEGHLIIHPYHQQNWCYLSKRNMCKGDILTSYIKSREEQNVVFPTIAYVGDGNNDFCPSIRLRERDLVFPRRGYSLYNILVRYEQKGFHLDAEVHPWDSGTDILEKLLPHYQTLNSNQVLPVPRIENSDASKDN</sequence>
<evidence type="ECO:0000256" key="5">
    <source>
        <dbReference type="ARBA" id="ARBA00022842"/>
    </source>
</evidence>
<dbReference type="InterPro" id="IPR036412">
    <property type="entry name" value="HAD-like_sf"/>
</dbReference>
<name>A0AAE1G9X9_PETCI</name>
<feature type="binding site" evidence="7">
    <location>
        <position position="16"/>
    </location>
    <ligand>
        <name>Mg(2+)</name>
        <dbReference type="ChEBI" id="CHEBI:18420"/>
    </ligand>
</feature>
<dbReference type="Proteomes" id="UP001286313">
    <property type="component" value="Unassembled WGS sequence"/>
</dbReference>
<evidence type="ECO:0000256" key="2">
    <source>
        <dbReference type="ARBA" id="ARBA00008541"/>
    </source>
</evidence>
<keyword evidence="4" id="KW-0378">Hydrolase</keyword>
<comment type="cofactor">
    <cofactor evidence="1 7">
        <name>Mg(2+)</name>
        <dbReference type="ChEBI" id="CHEBI:18420"/>
    </cofactor>
</comment>
<proteinExistence type="inferred from homology"/>
<dbReference type="Gene3D" id="3.40.50.1000">
    <property type="entry name" value="HAD superfamily/HAD-like"/>
    <property type="match status" value="1"/>
</dbReference>
<dbReference type="InterPro" id="IPR023214">
    <property type="entry name" value="HAD_sf"/>
</dbReference>
<evidence type="ECO:0000256" key="7">
    <source>
        <dbReference type="PIRSR" id="PIRSR031051-3"/>
    </source>
</evidence>
<comment type="caution">
    <text evidence="8">The sequence shown here is derived from an EMBL/GenBank/DDBJ whole genome shotgun (WGS) entry which is preliminary data.</text>
</comment>
<evidence type="ECO:0000313" key="9">
    <source>
        <dbReference type="Proteomes" id="UP001286313"/>
    </source>
</evidence>
<feature type="binding site" evidence="7">
    <location>
        <position position="183"/>
    </location>
    <ligand>
        <name>Mg(2+)</name>
        <dbReference type="ChEBI" id="CHEBI:18420"/>
    </ligand>
</feature>
<evidence type="ECO:0008006" key="10">
    <source>
        <dbReference type="Google" id="ProtNLM"/>
    </source>
</evidence>
<evidence type="ECO:0000313" key="8">
    <source>
        <dbReference type="EMBL" id="KAK3888795.1"/>
    </source>
</evidence>
<keyword evidence="5 7" id="KW-0460">Magnesium</keyword>
<dbReference type="GO" id="GO:0046872">
    <property type="term" value="F:metal ion binding"/>
    <property type="evidence" value="ECO:0007669"/>
    <property type="project" value="UniProtKB-KW"/>
</dbReference>
<protein>
    <recommendedName>
        <fullName evidence="10">Pyridoxal phosphate phosphatase PHOSPHO2</fullName>
    </recommendedName>
</protein>
<gene>
    <name evidence="8" type="ORF">Pcinc_007155</name>
</gene>
<keyword evidence="3 7" id="KW-0479">Metal-binding</keyword>
<dbReference type="NCBIfam" id="TIGR01489">
    <property type="entry name" value="DKMTPPase-SF"/>
    <property type="match status" value="1"/>
</dbReference>
<dbReference type="PIRSF" id="PIRSF031051">
    <property type="entry name" value="PyrdxlP_Pase_PHOSPHO2"/>
    <property type="match status" value="1"/>
</dbReference>
<feature type="active site" description="Nucleophile" evidence="6">
    <location>
        <position position="14"/>
    </location>
</feature>
<dbReference type="InterPro" id="IPR006384">
    <property type="entry name" value="HAD_hydro_PyrdxlP_Pase-like"/>
</dbReference>
<dbReference type="PANTHER" id="PTHR20889">
    <property type="entry name" value="PHOSPHATASE, ORPHAN 1, 2"/>
    <property type="match status" value="1"/>
</dbReference>